<dbReference type="Pfam" id="PF00650">
    <property type="entry name" value="CRAL_TRIO"/>
    <property type="match status" value="1"/>
</dbReference>
<accession>A0A1D2NHB7</accession>
<dbReference type="InterPro" id="IPR036273">
    <property type="entry name" value="CRAL/TRIO_N_dom_sf"/>
</dbReference>
<dbReference type="EMBL" id="LJIJ01000038">
    <property type="protein sequence ID" value="ODN04650.1"/>
    <property type="molecule type" value="Genomic_DNA"/>
</dbReference>
<dbReference type="SUPFAM" id="SSF46938">
    <property type="entry name" value="CRAL/TRIO N-terminal domain"/>
    <property type="match status" value="1"/>
</dbReference>
<dbReference type="InterPro" id="IPR051064">
    <property type="entry name" value="SEC14/CRAL-TRIO_domain"/>
</dbReference>
<dbReference type="OrthoDB" id="1434354at2759"/>
<dbReference type="Gene3D" id="3.40.525.10">
    <property type="entry name" value="CRAL-TRIO lipid binding domain"/>
    <property type="match status" value="1"/>
</dbReference>
<dbReference type="SMART" id="SM01100">
    <property type="entry name" value="CRAL_TRIO_N"/>
    <property type="match status" value="1"/>
</dbReference>
<dbReference type="GO" id="GO:0005737">
    <property type="term" value="C:cytoplasm"/>
    <property type="evidence" value="ECO:0007669"/>
    <property type="project" value="TreeGrafter"/>
</dbReference>
<evidence type="ECO:0000313" key="2">
    <source>
        <dbReference type="EMBL" id="ODN04650.1"/>
    </source>
</evidence>
<dbReference type="AlphaFoldDB" id="A0A1D2NHB7"/>
<dbReference type="SMART" id="SM00516">
    <property type="entry name" value="SEC14"/>
    <property type="match status" value="1"/>
</dbReference>
<dbReference type="Pfam" id="PF03765">
    <property type="entry name" value="CRAL_TRIO_N"/>
    <property type="match status" value="1"/>
</dbReference>
<organism evidence="2 3">
    <name type="scientific">Orchesella cincta</name>
    <name type="common">Springtail</name>
    <name type="synonym">Podura cincta</name>
    <dbReference type="NCBI Taxonomy" id="48709"/>
    <lineage>
        <taxon>Eukaryota</taxon>
        <taxon>Metazoa</taxon>
        <taxon>Ecdysozoa</taxon>
        <taxon>Arthropoda</taxon>
        <taxon>Hexapoda</taxon>
        <taxon>Collembola</taxon>
        <taxon>Entomobryomorpha</taxon>
        <taxon>Entomobryoidea</taxon>
        <taxon>Orchesellidae</taxon>
        <taxon>Orchesellinae</taxon>
        <taxon>Orchesella</taxon>
    </lineage>
</organism>
<keyword evidence="3" id="KW-1185">Reference proteome</keyword>
<proteinExistence type="predicted"/>
<reference evidence="2 3" key="1">
    <citation type="journal article" date="2016" name="Genome Biol. Evol.">
        <title>Gene Family Evolution Reflects Adaptation to Soil Environmental Stressors in the Genome of the Collembolan Orchesella cincta.</title>
        <authorList>
            <person name="Faddeeva-Vakhrusheva A."/>
            <person name="Derks M.F."/>
            <person name="Anvar S.Y."/>
            <person name="Agamennone V."/>
            <person name="Suring W."/>
            <person name="Smit S."/>
            <person name="van Straalen N.M."/>
            <person name="Roelofs D."/>
        </authorList>
    </citation>
    <scope>NUCLEOTIDE SEQUENCE [LARGE SCALE GENOMIC DNA]</scope>
    <source>
        <tissue evidence="2">Mixed pool</tissue>
    </source>
</reference>
<dbReference type="PRINTS" id="PR00180">
    <property type="entry name" value="CRETINALDHBP"/>
</dbReference>
<name>A0A1D2NHB7_ORCCI</name>
<dbReference type="InterPro" id="IPR001251">
    <property type="entry name" value="CRAL-TRIO_dom"/>
</dbReference>
<gene>
    <name evidence="2" type="ORF">Ocin01_02017</name>
</gene>
<dbReference type="PANTHER" id="PTHR23324">
    <property type="entry name" value="SEC14 RELATED PROTEIN"/>
    <property type="match status" value="1"/>
</dbReference>
<dbReference type="InterPro" id="IPR036865">
    <property type="entry name" value="CRAL-TRIO_dom_sf"/>
</dbReference>
<feature type="domain" description="CRAL-TRIO" evidence="1">
    <location>
        <begin position="66"/>
        <end position="229"/>
    </location>
</feature>
<dbReference type="STRING" id="48709.A0A1D2NHB7"/>
<dbReference type="PANTHER" id="PTHR23324:SF87">
    <property type="entry name" value="CRAL-TRIO DOMAIN-CONTAINING PROTEIN C34C12.6"/>
    <property type="match status" value="1"/>
</dbReference>
<protein>
    <submittedName>
        <fullName evidence="2">SEC14-like protein 4</fullName>
    </submittedName>
</protein>
<dbReference type="OMA" id="YIPHEAS"/>
<dbReference type="Proteomes" id="UP000094527">
    <property type="component" value="Unassembled WGS sequence"/>
</dbReference>
<dbReference type="CDD" id="cd00170">
    <property type="entry name" value="SEC14"/>
    <property type="match status" value="1"/>
</dbReference>
<dbReference type="PROSITE" id="PS50191">
    <property type="entry name" value="CRAL_TRIO"/>
    <property type="match status" value="1"/>
</dbReference>
<comment type="caution">
    <text evidence="2">The sequence shown here is derived from an EMBL/GenBank/DDBJ whole genome shotgun (WGS) entry which is preliminary data.</text>
</comment>
<evidence type="ECO:0000313" key="3">
    <source>
        <dbReference type="Proteomes" id="UP000094527"/>
    </source>
</evidence>
<sequence length="229" mass="26978">MAVDPKEAEALAKFRDVMGDLYQDDDTLLRFLRAREGDIPKAEEMLRKSLEWRKENNVSSYVNWKPPTVIAEDFRFNYLGLDKNGYAVMFLPIGRWCIREKIEKGHKDDAWLFRFHLLETFIHHVEQSTQKQFVIILDLSECSYKKVAHYETIQLLLAAFRDFEANYPERLRAAYVIKAPWVFSYVYAFIKPLLSGHTLSKVKIFDDDETKWRPVLVEGTPDDVLAKMY</sequence>
<dbReference type="SUPFAM" id="SSF52087">
    <property type="entry name" value="CRAL/TRIO domain"/>
    <property type="match status" value="1"/>
</dbReference>
<evidence type="ECO:0000259" key="1">
    <source>
        <dbReference type="PROSITE" id="PS50191"/>
    </source>
</evidence>
<dbReference type="InterPro" id="IPR011074">
    <property type="entry name" value="CRAL/TRIO_N_dom"/>
</dbReference>